<reference evidence="1 2" key="1">
    <citation type="journal article" date="2024" name="Curr. Microbiol.">
        <title>Luteibacter sahnii sp. nov., A Novel Yellow-Colored Xanthomonadin Pigment Producing Probiotic Bacterium from Healthy Rice Seed Microbiome.</title>
        <authorList>
            <person name="Jaiswal G."/>
            <person name="Rana R."/>
            <person name="Nayak P.K."/>
            <person name="Chouhan R."/>
            <person name="Gandhi S.G."/>
            <person name="Patel H.K."/>
            <person name="Patil P.B."/>
        </authorList>
    </citation>
    <scope>NUCLEOTIDE SEQUENCE [LARGE SCALE GENOMIC DNA]</scope>
    <source>
        <strain evidence="1 2">PPL201</strain>
    </source>
</reference>
<dbReference type="Proteomes" id="UP001528850">
    <property type="component" value="Unassembled WGS sequence"/>
</dbReference>
<proteinExistence type="predicted"/>
<keyword evidence="2" id="KW-1185">Reference proteome</keyword>
<accession>A0ABT6B983</accession>
<evidence type="ECO:0000313" key="1">
    <source>
        <dbReference type="EMBL" id="MDF4024636.1"/>
    </source>
</evidence>
<protein>
    <submittedName>
        <fullName evidence="1">Uncharacterized protein</fullName>
    </submittedName>
</protein>
<comment type="caution">
    <text evidence="1">The sequence shown here is derived from an EMBL/GenBank/DDBJ whole genome shotgun (WGS) entry which is preliminary data.</text>
</comment>
<dbReference type="EMBL" id="JARJJS010000001">
    <property type="protein sequence ID" value="MDF4024636.1"/>
    <property type="molecule type" value="Genomic_DNA"/>
</dbReference>
<name>A0ABT6B983_9GAMM</name>
<organism evidence="1 2">
    <name type="scientific">Luteibacter sahnii</name>
    <dbReference type="NCBI Taxonomy" id="3021977"/>
    <lineage>
        <taxon>Bacteria</taxon>
        <taxon>Pseudomonadati</taxon>
        <taxon>Pseudomonadota</taxon>
        <taxon>Gammaproteobacteria</taxon>
        <taxon>Lysobacterales</taxon>
        <taxon>Rhodanobacteraceae</taxon>
        <taxon>Luteibacter</taxon>
    </lineage>
</organism>
<evidence type="ECO:0000313" key="2">
    <source>
        <dbReference type="Proteomes" id="UP001528850"/>
    </source>
</evidence>
<sequence length="1268" mass="139807">MDVMPQAAWNLYVDAVGRAQVAAFAGSAFAMATSVSALANVHDTIAADLARFEPASTLALIGALLTLPHHQSQCLRLERLVVLARFCCKGVEMATLDDAARWFAAFEDTAEARAEDPAEDVFVTLVANPHGDYRLLEGIWEAAGFYTQCVLDVVDGMPDGPNYRPVKKAIQSMLRLSDLVCARSNLQRYQEGSTGRHAALDTGGLGEQDLRHRVTVSGHAMRKAGIILRDLAPFIMDDVHGADFADSEPGAGPLERRPLVQAGDGIVVMLPTAISVAVRTLVITFVGSTGRIPSFDRALALVHDRLIGEMAILGGPMGARVRWTGYEDTLVGEAAFDADDADIVALRFILPSVAAHDASGFLGMLRPTDSFIAANRERIERAVATISAFPTFQRGLMIQVVCGWGLGFMADAPRINDKRWQVVQMSMADFGRLGSVASMSPEAFWRLHDAEDALRRCGVDLVNLNGPLNLLGWARAHHGHLVPHEQLPEGQRFSPENRLLVHIPTWMLRDVRRDADQGYDRHSAKDNTGRWHRVMRPSASPWFPDAGDKTSYASVDDVQAGRLTEVHEGRDDFWITLDGPAMDRSLLLELWTMLRTWLPGVARALASLRPAARPRRMLKAILVFADDNDISQWTPDRAPVEVDRFCAVEKAREKGAVRVVFRRGFLGAFAALDNRAERAVVRVLTRAFAKLLDFGGLDQLARDAEALIVPDDFARSFHLFQTNSFADSVPPVTGELVVADDIDIAAIRVDLGFRAVGLDHTLAYAGKEACVKVLNSIVDVLINDIQVVLGTLDRTTTVMRLMANCERARQDKQRWTRTSAAVLGLHGTGAGTNDTVALHTSRVDGASVMSRIIVEMAICHCPIEGGHVPTRRVLSQLLALASVLYQIGGVSNAIHLGVLKAELAISPLGDLMFDDDLGLQVVEPMLREASAEAYAAHADQYRRRLRPPVEPPQSDEARQHCFAALWREETDTGVDDPLTLLNILEREGHRRQEPLFVLKRSELVSLGKMAGLTSKTVERILDQFLLPVRPAWDTVPRGFRRNDIYPWTLGRRLSAATRPFIAIDDSDDASVVVAPALVEQSMRYVIDAAFAGRFDRLFFRKPKLWDNWIDDQREGHTFNARVAAMLHAAGWTVRDNIGMAELLQKKLERDHGDVDVLAWREGSREVLIVECKDLAFARNYSEVASQLSAYQGNVVDGEPDKLARHLERVDLVSHDLPAITRLTGVEEPVIVSWLVFRGISPVHFADIAALEGTHVGRASDLVAYQPTR</sequence>
<gene>
    <name evidence="1" type="ORF">P3W24_06655</name>
</gene>